<dbReference type="Gene3D" id="3.30.590.20">
    <property type="match status" value="1"/>
</dbReference>
<name>A0A9W6QHR8_9PSEU</name>
<dbReference type="EC" id="6.3.2.2" evidence="5"/>
<evidence type="ECO:0000313" key="6">
    <source>
        <dbReference type="EMBL" id="GLW91306.1"/>
    </source>
</evidence>
<evidence type="ECO:0000256" key="4">
    <source>
        <dbReference type="ARBA" id="ARBA00048819"/>
    </source>
</evidence>
<dbReference type="EMBL" id="BSSD01000002">
    <property type="protein sequence ID" value="GLW91306.1"/>
    <property type="molecule type" value="Genomic_DNA"/>
</dbReference>
<dbReference type="GO" id="GO:0005524">
    <property type="term" value="F:ATP binding"/>
    <property type="evidence" value="ECO:0007669"/>
    <property type="project" value="UniProtKB-KW"/>
</dbReference>
<dbReference type="Pfam" id="PF04107">
    <property type="entry name" value="GCS2"/>
    <property type="match status" value="1"/>
</dbReference>
<organism evidence="6 7">
    <name type="scientific">Actinokineospora globicatena</name>
    <dbReference type="NCBI Taxonomy" id="103729"/>
    <lineage>
        <taxon>Bacteria</taxon>
        <taxon>Bacillati</taxon>
        <taxon>Actinomycetota</taxon>
        <taxon>Actinomycetes</taxon>
        <taxon>Pseudonocardiales</taxon>
        <taxon>Pseudonocardiaceae</taxon>
        <taxon>Actinokineospora</taxon>
    </lineage>
</organism>
<protein>
    <recommendedName>
        <fullName evidence="5">Putative glutamate--cysteine ligase 2</fullName>
        <ecNumber evidence="5">6.3.2.2</ecNumber>
    </recommendedName>
    <alternativeName>
        <fullName evidence="5">Gamma-glutamylcysteine synthetase 2</fullName>
        <shortName evidence="5">GCS 2</shortName>
        <shortName evidence="5">Gamma-GCS 2</shortName>
    </alternativeName>
</protein>
<accession>A0A9W6QHR8</accession>
<keyword evidence="7" id="KW-1185">Reference proteome</keyword>
<dbReference type="SUPFAM" id="SSF55931">
    <property type="entry name" value="Glutamine synthetase/guanido kinase"/>
    <property type="match status" value="1"/>
</dbReference>
<proteinExistence type="inferred from homology"/>
<gene>
    <name evidence="6" type="primary">ybdK</name>
    <name evidence="6" type="ORF">Aglo03_21220</name>
</gene>
<dbReference type="InterPro" id="IPR050141">
    <property type="entry name" value="GCL_type2/YbdK_subfam"/>
</dbReference>
<dbReference type="HAMAP" id="MF_01609">
    <property type="entry name" value="Glu_cys_ligase_2"/>
    <property type="match status" value="1"/>
</dbReference>
<evidence type="ECO:0000256" key="5">
    <source>
        <dbReference type="HAMAP-Rule" id="MF_01609"/>
    </source>
</evidence>
<comment type="caution">
    <text evidence="6">The sequence shown here is derived from an EMBL/GenBank/DDBJ whole genome shotgun (WGS) entry which is preliminary data.</text>
</comment>
<dbReference type="AlphaFoldDB" id="A0A9W6QHR8"/>
<dbReference type="GO" id="GO:0042398">
    <property type="term" value="P:modified amino acid biosynthetic process"/>
    <property type="evidence" value="ECO:0007669"/>
    <property type="project" value="InterPro"/>
</dbReference>
<evidence type="ECO:0000256" key="3">
    <source>
        <dbReference type="ARBA" id="ARBA00022840"/>
    </source>
</evidence>
<dbReference type="NCBIfam" id="TIGR02050">
    <property type="entry name" value="gshA_cyan_rel"/>
    <property type="match status" value="1"/>
</dbReference>
<dbReference type="Proteomes" id="UP001165042">
    <property type="component" value="Unassembled WGS sequence"/>
</dbReference>
<reference evidence="6" key="1">
    <citation type="submission" date="2023-02" db="EMBL/GenBank/DDBJ databases">
        <title>Actinokineospora globicatena NBRC 15670.</title>
        <authorList>
            <person name="Ichikawa N."/>
            <person name="Sato H."/>
            <person name="Tonouchi N."/>
        </authorList>
    </citation>
    <scope>NUCLEOTIDE SEQUENCE</scope>
    <source>
        <strain evidence="6">NBRC 15670</strain>
    </source>
</reference>
<dbReference type="InterPro" id="IPR006336">
    <property type="entry name" value="GCS2"/>
</dbReference>
<keyword evidence="1 5" id="KW-0436">Ligase</keyword>
<dbReference type="PANTHER" id="PTHR36510">
    <property type="entry name" value="GLUTAMATE--CYSTEINE LIGASE 2-RELATED"/>
    <property type="match status" value="1"/>
</dbReference>
<keyword evidence="3 5" id="KW-0067">ATP-binding</keyword>
<keyword evidence="2 5" id="KW-0547">Nucleotide-binding</keyword>
<dbReference type="GO" id="GO:0004357">
    <property type="term" value="F:glutamate-cysteine ligase activity"/>
    <property type="evidence" value="ECO:0007669"/>
    <property type="project" value="UniProtKB-EC"/>
</dbReference>
<evidence type="ECO:0000256" key="2">
    <source>
        <dbReference type="ARBA" id="ARBA00022741"/>
    </source>
</evidence>
<comment type="similarity">
    <text evidence="5">Belongs to the glutamate--cysteine ligase type 2 family. YbdK subfamily.</text>
</comment>
<comment type="catalytic activity">
    <reaction evidence="4 5">
        <text>L-cysteine + L-glutamate + ATP = gamma-L-glutamyl-L-cysteine + ADP + phosphate + H(+)</text>
        <dbReference type="Rhea" id="RHEA:13285"/>
        <dbReference type="ChEBI" id="CHEBI:15378"/>
        <dbReference type="ChEBI" id="CHEBI:29985"/>
        <dbReference type="ChEBI" id="CHEBI:30616"/>
        <dbReference type="ChEBI" id="CHEBI:35235"/>
        <dbReference type="ChEBI" id="CHEBI:43474"/>
        <dbReference type="ChEBI" id="CHEBI:58173"/>
        <dbReference type="ChEBI" id="CHEBI:456216"/>
        <dbReference type="EC" id="6.3.2.2"/>
    </reaction>
</comment>
<evidence type="ECO:0000313" key="7">
    <source>
        <dbReference type="Proteomes" id="UP001165042"/>
    </source>
</evidence>
<sequence length="386" mass="40339">MTLGWGTGLVGTRCPHSHLGEIDMGLTLGVEEEFLLVDPRSGIPCPAAPGVLADLPAADWVGQAELFPTQLETATGVCTDLADLAAQIQDARQAVRAAAAGHGVVPMASGVPVFAGPLLERPAGERFAAIHDRFSAVVEDYQACGCHVHVGVADPDLAVAVINHINPWVPTLAALAVNSPVRDGRDRGHASLRQLDQARFPGCGLPPWFESAADHAEQVARLVDCGVILDDRMTFWLVRRSPHLPTIEVRAADTVLEPWEAVLQAALVRGLVRTALGELELGREGVRLDPQLAAASVWAAARYGVGPAIDPVAGVATTAEARVKALLDWTRPALESAGDWEFVAAAVGRLLACGPGASRQRAALGRGELVAAVTGVGLPVSDPLIG</sequence>
<dbReference type="InterPro" id="IPR011793">
    <property type="entry name" value="YbdK"/>
</dbReference>
<evidence type="ECO:0000256" key="1">
    <source>
        <dbReference type="ARBA" id="ARBA00022598"/>
    </source>
</evidence>
<dbReference type="InterPro" id="IPR014746">
    <property type="entry name" value="Gln_synth/guanido_kin_cat_dom"/>
</dbReference>
<dbReference type="PANTHER" id="PTHR36510:SF1">
    <property type="entry name" value="GLUTAMATE--CYSTEINE LIGASE 2-RELATED"/>
    <property type="match status" value="1"/>
</dbReference>
<comment type="function">
    <text evidence="5">ATP-dependent carboxylate-amine ligase which exhibits weak glutamate--cysteine ligase activity.</text>
</comment>